<dbReference type="EC" id="3.4.11.18" evidence="6 7"/>
<dbReference type="HAMAP" id="MF_01974">
    <property type="entry name" value="MetAP_1"/>
    <property type="match status" value="1"/>
</dbReference>
<proteinExistence type="inferred from homology"/>
<dbReference type="PRINTS" id="PR00599">
    <property type="entry name" value="MAPEPTIDASE"/>
</dbReference>
<feature type="binding site" evidence="6">
    <location>
        <position position="100"/>
    </location>
    <ligand>
        <name>a divalent metal cation</name>
        <dbReference type="ChEBI" id="CHEBI:60240"/>
        <label>1</label>
    </ligand>
</feature>
<evidence type="ECO:0000256" key="3">
    <source>
        <dbReference type="ARBA" id="ARBA00022670"/>
    </source>
</evidence>
<feature type="binding site" evidence="6">
    <location>
        <position position="208"/>
    </location>
    <ligand>
        <name>a divalent metal cation</name>
        <dbReference type="ChEBI" id="CHEBI:60240"/>
        <label>2</label>
        <note>catalytic</note>
    </ligand>
</feature>
<dbReference type="RefSeq" id="WP_179792132.1">
    <property type="nucleotide sequence ID" value="NZ_BAABHP010000012.1"/>
</dbReference>
<protein>
    <recommendedName>
        <fullName evidence="6 7">Methionine aminopeptidase</fullName>
        <shortName evidence="6">MAP</shortName>
        <shortName evidence="6">MetAP</shortName>
        <ecNumber evidence="6 7">3.4.11.18</ecNumber>
    </recommendedName>
    <alternativeName>
        <fullName evidence="6">Peptidase M</fullName>
    </alternativeName>
</protein>
<evidence type="ECO:0000256" key="4">
    <source>
        <dbReference type="ARBA" id="ARBA00022723"/>
    </source>
</evidence>
<dbReference type="InterPro" id="IPR000994">
    <property type="entry name" value="Pept_M24"/>
</dbReference>
<dbReference type="EMBL" id="JACCBN010000001">
    <property type="protein sequence ID" value="NYD34150.1"/>
    <property type="molecule type" value="Genomic_DNA"/>
</dbReference>
<keyword evidence="3 6" id="KW-0645">Protease</keyword>
<keyword evidence="4 6" id="KW-0479">Metal-binding</keyword>
<feature type="binding site" evidence="6">
    <location>
        <position position="240"/>
    </location>
    <ligand>
        <name>a divalent metal cation</name>
        <dbReference type="ChEBI" id="CHEBI:60240"/>
        <label>1</label>
    </ligand>
</feature>
<feature type="binding site" evidence="6">
    <location>
        <position position="175"/>
    </location>
    <ligand>
        <name>a divalent metal cation</name>
        <dbReference type="ChEBI" id="CHEBI:60240"/>
        <label>2</label>
        <note>catalytic</note>
    </ligand>
</feature>
<evidence type="ECO:0000256" key="6">
    <source>
        <dbReference type="HAMAP-Rule" id="MF_01974"/>
    </source>
</evidence>
<feature type="binding site" evidence="6">
    <location>
        <position position="240"/>
    </location>
    <ligand>
        <name>a divalent metal cation</name>
        <dbReference type="ChEBI" id="CHEBI:60240"/>
        <label>2</label>
        <note>catalytic</note>
    </ligand>
</feature>
<keyword evidence="2 6" id="KW-0031">Aminopeptidase</keyword>
<evidence type="ECO:0000259" key="8">
    <source>
        <dbReference type="Pfam" id="PF00557"/>
    </source>
</evidence>
<feature type="domain" description="Peptidase M24" evidence="8">
    <location>
        <begin position="11"/>
        <end position="247"/>
    </location>
</feature>
<keyword evidence="5 6" id="KW-0378">Hydrolase</keyword>
<dbReference type="GO" id="GO:0004239">
    <property type="term" value="F:initiator methionyl aminopeptidase activity"/>
    <property type="evidence" value="ECO:0007669"/>
    <property type="project" value="UniProtKB-UniRule"/>
</dbReference>
<comment type="catalytic activity">
    <reaction evidence="6 7">
        <text>Release of N-terminal amino acids, preferentially methionine, from peptides and arylamides.</text>
        <dbReference type="EC" id="3.4.11.18"/>
    </reaction>
</comment>
<evidence type="ECO:0000256" key="5">
    <source>
        <dbReference type="ARBA" id="ARBA00022801"/>
    </source>
</evidence>
<feature type="binding site" evidence="6">
    <location>
        <position position="111"/>
    </location>
    <ligand>
        <name>a divalent metal cation</name>
        <dbReference type="ChEBI" id="CHEBI:60240"/>
        <label>2</label>
        <note>catalytic</note>
    </ligand>
</feature>
<comment type="similarity">
    <text evidence="6">Belongs to the peptidase M24A family. Methionine aminopeptidase type 1 subfamily.</text>
</comment>
<dbReference type="PANTHER" id="PTHR43330:SF27">
    <property type="entry name" value="METHIONINE AMINOPEPTIDASE"/>
    <property type="match status" value="1"/>
</dbReference>
<reference evidence="9 10" key="1">
    <citation type="submission" date="2020-07" db="EMBL/GenBank/DDBJ databases">
        <title>Sequencing the genomes of 1000 actinobacteria strains.</title>
        <authorList>
            <person name="Klenk H.-P."/>
        </authorList>
    </citation>
    <scope>NUCLEOTIDE SEQUENCE [LARGE SCALE GENOMIC DNA]</scope>
    <source>
        <strain evidence="9 10">DSM 45772</strain>
    </source>
</reference>
<comment type="subunit">
    <text evidence="6">Monomer.</text>
</comment>
<dbReference type="GO" id="GO:0005829">
    <property type="term" value="C:cytosol"/>
    <property type="evidence" value="ECO:0007669"/>
    <property type="project" value="TreeGrafter"/>
</dbReference>
<name>A0A7Y9J3N5_9PSEU</name>
<dbReference type="InterPro" id="IPR001714">
    <property type="entry name" value="Pept_M24_MAP"/>
</dbReference>
<dbReference type="InterPro" id="IPR036005">
    <property type="entry name" value="Creatinase/aminopeptidase-like"/>
</dbReference>
<dbReference type="NCBIfam" id="TIGR00500">
    <property type="entry name" value="met_pdase_I"/>
    <property type="match status" value="1"/>
</dbReference>
<feature type="binding site" evidence="6">
    <location>
        <position position="83"/>
    </location>
    <ligand>
        <name>substrate</name>
    </ligand>
</feature>
<keyword evidence="10" id="KW-1185">Reference proteome</keyword>
<gene>
    <name evidence="6" type="primary">map</name>
    <name evidence="9" type="ORF">BJ983_000252</name>
</gene>
<comment type="cofactor">
    <cofactor evidence="6">
        <name>Co(2+)</name>
        <dbReference type="ChEBI" id="CHEBI:48828"/>
    </cofactor>
    <cofactor evidence="6">
        <name>Zn(2+)</name>
        <dbReference type="ChEBI" id="CHEBI:29105"/>
    </cofactor>
    <cofactor evidence="6">
        <name>Mn(2+)</name>
        <dbReference type="ChEBI" id="CHEBI:29035"/>
    </cofactor>
    <cofactor evidence="6">
        <name>Fe(2+)</name>
        <dbReference type="ChEBI" id="CHEBI:29033"/>
    </cofactor>
    <text evidence="6">Binds 2 divalent metal cations per subunit. Has a high-affinity and a low affinity metal-binding site. The true nature of the physiological cofactor is under debate. The enzyme is active with cobalt, zinc, manganese or divalent iron ions. Most likely, methionine aminopeptidases function as mononuclear Fe(2+)-metalloproteases under physiological conditions, and the catalytically relevant metal-binding site has been assigned to the histidine-containing high-affinity site.</text>
</comment>
<dbReference type="CDD" id="cd01086">
    <property type="entry name" value="MetAP1"/>
    <property type="match status" value="1"/>
</dbReference>
<feature type="binding site" evidence="6">
    <location>
        <position position="182"/>
    </location>
    <ligand>
        <name>substrate</name>
    </ligand>
</feature>
<evidence type="ECO:0000313" key="10">
    <source>
        <dbReference type="Proteomes" id="UP000535890"/>
    </source>
</evidence>
<dbReference type="Gene3D" id="3.90.230.10">
    <property type="entry name" value="Creatinase/methionine aminopeptidase superfamily"/>
    <property type="match status" value="1"/>
</dbReference>
<dbReference type="PANTHER" id="PTHR43330">
    <property type="entry name" value="METHIONINE AMINOPEPTIDASE"/>
    <property type="match status" value="1"/>
</dbReference>
<comment type="caution">
    <text evidence="9">The sequence shown here is derived from an EMBL/GenBank/DDBJ whole genome shotgun (WGS) entry which is preliminary data.</text>
</comment>
<dbReference type="GO" id="GO:0006508">
    <property type="term" value="P:proteolysis"/>
    <property type="evidence" value="ECO:0007669"/>
    <property type="project" value="UniProtKB-KW"/>
</dbReference>
<dbReference type="GO" id="GO:0070006">
    <property type="term" value="F:metalloaminopeptidase activity"/>
    <property type="evidence" value="ECO:0007669"/>
    <property type="project" value="UniProtKB-UniRule"/>
</dbReference>
<evidence type="ECO:0000256" key="1">
    <source>
        <dbReference type="ARBA" id="ARBA00002521"/>
    </source>
</evidence>
<comment type="function">
    <text evidence="1 6">Removes the N-terminal methionine from nascent proteins. The N-terminal methionine is often cleaved when the second residue in the primary sequence is small and uncharged (Met-Ala-, Cys, Gly, Pro, Ser, Thr, or Val). Requires deformylation of the N(alpha)-formylated initiator methionine before it can be hydrolyzed.</text>
</comment>
<accession>A0A7Y9J3N5</accession>
<evidence type="ECO:0000256" key="7">
    <source>
        <dbReference type="RuleBase" id="RU003653"/>
    </source>
</evidence>
<dbReference type="AlphaFoldDB" id="A0A7Y9J3N5"/>
<dbReference type="SUPFAM" id="SSF55920">
    <property type="entry name" value="Creatinase/aminopeptidase"/>
    <property type="match status" value="1"/>
</dbReference>
<feature type="binding site" evidence="6">
    <location>
        <position position="111"/>
    </location>
    <ligand>
        <name>a divalent metal cation</name>
        <dbReference type="ChEBI" id="CHEBI:60240"/>
        <label>1</label>
    </ligand>
</feature>
<dbReference type="GO" id="GO:0046872">
    <property type="term" value="F:metal ion binding"/>
    <property type="evidence" value="ECO:0007669"/>
    <property type="project" value="UniProtKB-UniRule"/>
</dbReference>
<dbReference type="Proteomes" id="UP000535890">
    <property type="component" value="Unassembled WGS sequence"/>
</dbReference>
<evidence type="ECO:0000256" key="2">
    <source>
        <dbReference type="ARBA" id="ARBA00022438"/>
    </source>
</evidence>
<sequence>MIEIKNRHEIELMREAGRITAQALQAAKAAATPGMSLKELDDVAAEVIAAAGAEPLFLNYRPSSASTPFPAVACISVNDAIVHGIPNSYVLQDGDLVSVDCGARLHGWSGDAAISFVVGEQRDDADQHLIDTTSAALQAGIDAAQPGNKIGDIAHAIGTVARGAGYGLMEGHGGHGIGREMHEAPHVPNEGRPNRGYRLRPGLVLAIEPMLIAGGTDEYREDDDGWTLRTVDGTRAAHVEHTVAITADGPQVLTSA</sequence>
<evidence type="ECO:0000313" key="9">
    <source>
        <dbReference type="EMBL" id="NYD34150.1"/>
    </source>
</evidence>
<organism evidence="9 10">
    <name type="scientific">Actinomycetospora corticicola</name>
    <dbReference type="NCBI Taxonomy" id="663602"/>
    <lineage>
        <taxon>Bacteria</taxon>
        <taxon>Bacillati</taxon>
        <taxon>Actinomycetota</taxon>
        <taxon>Actinomycetes</taxon>
        <taxon>Pseudonocardiales</taxon>
        <taxon>Pseudonocardiaceae</taxon>
        <taxon>Actinomycetospora</taxon>
    </lineage>
</organism>
<dbReference type="InterPro" id="IPR002467">
    <property type="entry name" value="Pept_M24A_MAP1"/>
</dbReference>
<dbReference type="Pfam" id="PF00557">
    <property type="entry name" value="Peptidase_M24"/>
    <property type="match status" value="1"/>
</dbReference>